<keyword evidence="2" id="KW-1185">Reference proteome</keyword>
<protein>
    <submittedName>
        <fullName evidence="1">Uncharacterized protein</fullName>
    </submittedName>
</protein>
<dbReference type="AlphaFoldDB" id="A0A1M6FE65"/>
<name>A0A1M6FE65_9ACTN</name>
<sequence length="264" mass="27068">MTMSFEMPTVDLPQRANALAHRLLGGAGAASLDAYRLGECLSFVAHGVAGDGSLVVAARSDGALGAVEPDVAVDVRLDIVKQAPDPSVPIVAASLHLLGSLTWVTEVEAGWIDGLPPLVSAMTALPGVRLGVIDIERVVLHDMSGATPIELDQLSCAPAAVGDEYAGFELVSRHDQATLKDLCWSVMVGATPGIVVSKAALPNVCPHNADKVFCVDVDALGVTLMLVGSSETLVVFAAFGAPAESAEGLRGCVSDLMYSAALAA</sequence>
<organism evidence="1 2">
    <name type="scientific">Tessaracoccus bendigoensis DSM 12906</name>
    <dbReference type="NCBI Taxonomy" id="1123357"/>
    <lineage>
        <taxon>Bacteria</taxon>
        <taxon>Bacillati</taxon>
        <taxon>Actinomycetota</taxon>
        <taxon>Actinomycetes</taxon>
        <taxon>Propionibacteriales</taxon>
        <taxon>Propionibacteriaceae</taxon>
        <taxon>Tessaracoccus</taxon>
    </lineage>
</organism>
<evidence type="ECO:0000313" key="1">
    <source>
        <dbReference type="EMBL" id="SHI96024.1"/>
    </source>
</evidence>
<dbReference type="RefSeq" id="WP_073186844.1">
    <property type="nucleotide sequence ID" value="NZ_FQZG01000021.1"/>
</dbReference>
<accession>A0A1M6FE65</accession>
<proteinExistence type="predicted"/>
<dbReference type="STRING" id="1123357.SAMN02745244_01421"/>
<reference evidence="2" key="1">
    <citation type="submission" date="2016-11" db="EMBL/GenBank/DDBJ databases">
        <authorList>
            <person name="Varghese N."/>
            <person name="Submissions S."/>
        </authorList>
    </citation>
    <scope>NUCLEOTIDE SEQUENCE [LARGE SCALE GENOMIC DNA]</scope>
    <source>
        <strain evidence="2">DSM 12906</strain>
    </source>
</reference>
<dbReference type="EMBL" id="FQZG01000021">
    <property type="protein sequence ID" value="SHI96024.1"/>
    <property type="molecule type" value="Genomic_DNA"/>
</dbReference>
<dbReference type="OrthoDB" id="3725439at2"/>
<evidence type="ECO:0000313" key="2">
    <source>
        <dbReference type="Proteomes" id="UP000184512"/>
    </source>
</evidence>
<dbReference type="Proteomes" id="UP000184512">
    <property type="component" value="Unassembled WGS sequence"/>
</dbReference>
<gene>
    <name evidence="1" type="ORF">SAMN02745244_01421</name>
</gene>